<protein>
    <recommendedName>
        <fullName evidence="2">Amidohydrolase 3 domain-containing protein</fullName>
    </recommendedName>
</protein>
<dbReference type="EMBL" id="CADCUT010000040">
    <property type="protein sequence ID" value="CAA9391507.1"/>
    <property type="molecule type" value="Genomic_DNA"/>
</dbReference>
<dbReference type="InterPro" id="IPR013108">
    <property type="entry name" value="Amidohydro_3"/>
</dbReference>
<dbReference type="GO" id="GO:0016810">
    <property type="term" value="F:hydrolase activity, acting on carbon-nitrogen (but not peptide) bonds"/>
    <property type="evidence" value="ECO:0007669"/>
    <property type="project" value="InterPro"/>
</dbReference>
<dbReference type="InterPro" id="IPR033932">
    <property type="entry name" value="YtcJ-like"/>
</dbReference>
<dbReference type="PANTHER" id="PTHR22642:SF2">
    <property type="entry name" value="PROTEIN LONG AFTER FAR-RED 3"/>
    <property type="match status" value="1"/>
</dbReference>
<dbReference type="SUPFAM" id="SSF51556">
    <property type="entry name" value="Metallo-dependent hydrolases"/>
    <property type="match status" value="1"/>
</dbReference>
<sequence>MHADYVFINGEVITVRPDDHVFQAAAVRDNEICAVGTTEEVLGLSGPKTQVVDLRGNSLLPGFIDSHLHMLLYGTNQLGVDCKNDVGDIEGIKVRLAERARTTPAGEWVRGWGYNHQRLAEGRHPTRDDLDEVSEDHPVIAVRTCNHISVVNSKALELLGITRDTADPEGGQIERGEDGEPTGVLKETAHMLAFETSRYSPEEMMEALAIADRDFVRLGITSIHEAGGYGPDQMRAMYRAVAEGRVKVRIYAIICSLNRSEEFVSKMVAAGLVTGVGDERFRVGPAKIFTDGSSSGPTCATREPYTSDPNDSGILYYSQEEIDDILGVAHREGFQITAHAIGDKAVEMVMNCIEKALGERPRENHRHRIEHAGMVPPDLMERMKRLGIVPIPNPAFFYEFGEGYVKNYGGRIEHMFPLADYSREGVVAASGSDAPVTVPNPMRGIYCALTRRSESGTPVAESQRITLMHAIRSFTVNGAYASFEEDRKGSIEVGKLADLVALDGSILSASPEGILSMKPTLTMINGEIVYGGEDESGPEGRSRHSAATSPAR</sequence>
<evidence type="ECO:0000256" key="1">
    <source>
        <dbReference type="SAM" id="MobiDB-lite"/>
    </source>
</evidence>
<dbReference type="InterPro" id="IPR011059">
    <property type="entry name" value="Metal-dep_hydrolase_composite"/>
</dbReference>
<reference evidence="3" key="1">
    <citation type="submission" date="2020-02" db="EMBL/GenBank/DDBJ databases">
        <authorList>
            <person name="Meier V. D."/>
        </authorList>
    </citation>
    <scope>NUCLEOTIDE SEQUENCE</scope>
    <source>
        <strain evidence="3">AVDCRST_MAG03</strain>
    </source>
</reference>
<evidence type="ECO:0000313" key="3">
    <source>
        <dbReference type="EMBL" id="CAA9391507.1"/>
    </source>
</evidence>
<dbReference type="PANTHER" id="PTHR22642">
    <property type="entry name" value="IMIDAZOLONEPROPIONASE"/>
    <property type="match status" value="1"/>
</dbReference>
<accession>A0A6J4NNU6</accession>
<dbReference type="SUPFAM" id="SSF51338">
    <property type="entry name" value="Composite domain of metallo-dependent hydrolases"/>
    <property type="match status" value="1"/>
</dbReference>
<dbReference type="Gene3D" id="3.20.20.140">
    <property type="entry name" value="Metal-dependent hydrolases"/>
    <property type="match status" value="1"/>
</dbReference>
<dbReference type="Gene3D" id="2.30.40.10">
    <property type="entry name" value="Urease, subunit C, domain 1"/>
    <property type="match status" value="1"/>
</dbReference>
<feature type="region of interest" description="Disordered" evidence="1">
    <location>
        <begin position="530"/>
        <end position="552"/>
    </location>
</feature>
<proteinExistence type="predicted"/>
<gene>
    <name evidence="3" type="ORF">AVDCRST_MAG03-648</name>
</gene>
<dbReference type="Gene3D" id="3.10.310.70">
    <property type="match status" value="1"/>
</dbReference>
<dbReference type="AlphaFoldDB" id="A0A6J4NNU6"/>
<name>A0A6J4NNU6_9ACTN</name>
<evidence type="ECO:0000259" key="2">
    <source>
        <dbReference type="Pfam" id="PF07969"/>
    </source>
</evidence>
<dbReference type="Pfam" id="PF07969">
    <property type="entry name" value="Amidohydro_3"/>
    <property type="match status" value="1"/>
</dbReference>
<dbReference type="CDD" id="cd01300">
    <property type="entry name" value="YtcJ_like"/>
    <property type="match status" value="1"/>
</dbReference>
<dbReference type="InterPro" id="IPR032466">
    <property type="entry name" value="Metal_Hydrolase"/>
</dbReference>
<organism evidence="3">
    <name type="scientific">uncultured Rubrobacteraceae bacterium</name>
    <dbReference type="NCBI Taxonomy" id="349277"/>
    <lineage>
        <taxon>Bacteria</taxon>
        <taxon>Bacillati</taxon>
        <taxon>Actinomycetota</taxon>
        <taxon>Rubrobacteria</taxon>
        <taxon>Rubrobacterales</taxon>
        <taxon>Rubrobacteraceae</taxon>
        <taxon>environmental samples</taxon>
    </lineage>
</organism>
<feature type="domain" description="Amidohydrolase 3" evidence="2">
    <location>
        <begin position="50"/>
        <end position="530"/>
    </location>
</feature>